<evidence type="ECO:0000313" key="3">
    <source>
        <dbReference type="EMBL" id="CAF1113828.1"/>
    </source>
</evidence>
<dbReference type="PROSITE" id="PS50104">
    <property type="entry name" value="TIR"/>
    <property type="match status" value="1"/>
</dbReference>
<feature type="domain" description="TIR" evidence="2">
    <location>
        <begin position="217"/>
        <end position="343"/>
    </location>
</feature>
<evidence type="ECO:0000313" key="6">
    <source>
        <dbReference type="Proteomes" id="UP000663877"/>
    </source>
</evidence>
<dbReference type="PANTHER" id="PTHR46270">
    <property type="entry name" value="ARMADILLO-TYPE FOLD-RELATED"/>
    <property type="match status" value="1"/>
</dbReference>
<comment type="caution">
    <text evidence="3">The sequence shown here is derived from an EMBL/GenBank/DDBJ whole genome shotgun (WGS) entry which is preliminary data.</text>
</comment>
<name>A0A814Q336_9BILA</name>
<gene>
    <name evidence="3" type="ORF">BJG266_LOCUS22055</name>
    <name evidence="4" type="ORF">QVE165_LOCUS24499</name>
</gene>
<dbReference type="Pfam" id="PF13676">
    <property type="entry name" value="TIR_2"/>
    <property type="match status" value="1"/>
</dbReference>
<sequence length="361" mass="42307">MNHVTLTKQVKTHDDQGNASKSTVTEKKENLSDIWNPAFNEFQFGDSPADVNSHLPNPFDSSKWEDLPQAHENKEDVVKYFWLPLSRFGDKITKFIPPNTTVNEQSYICFLFIHQKLYFISIRLFHDDTHQNYNDIVEAYANAVNTPIIETEHGKEFFYTDDSIIYVAHFHDDKSHILIEVLQKGHSKSDDNTFRQLSLDRERKLSPAQTFIPSQAHKYDIMISYSHRDKELSHRIYYRLLEDKFRVWMDVENMYGPIVERMAESIENSEFVLLLMSNAYKSSSYCQLEAEYAFKYQACLIPLVVKNDFTQTGWLGMLVGLRHHIDFTKTTFDDAYTQLCKELQHFRTQAIEKSQPLKSAE</sequence>
<dbReference type="InterPro" id="IPR000157">
    <property type="entry name" value="TIR_dom"/>
</dbReference>
<dbReference type="EMBL" id="CAJNOM010000172">
    <property type="protein sequence ID" value="CAF1177790.1"/>
    <property type="molecule type" value="Genomic_DNA"/>
</dbReference>
<protein>
    <recommendedName>
        <fullName evidence="2">TIR domain-containing protein</fullName>
    </recommendedName>
</protein>
<accession>A0A814Q336</accession>
<proteinExistence type="predicted"/>
<dbReference type="Proteomes" id="UP000663832">
    <property type="component" value="Unassembled WGS sequence"/>
</dbReference>
<dbReference type="AlphaFoldDB" id="A0A814Q336"/>
<dbReference type="OrthoDB" id="9978456at2759"/>
<evidence type="ECO:0000313" key="5">
    <source>
        <dbReference type="Proteomes" id="UP000663832"/>
    </source>
</evidence>
<dbReference type="InterPro" id="IPR035897">
    <property type="entry name" value="Toll_tir_struct_dom_sf"/>
</dbReference>
<dbReference type="PANTHER" id="PTHR46270:SF2">
    <property type="entry name" value="TIR DOMAIN-CONTAINING PROTEIN"/>
    <property type="match status" value="1"/>
</dbReference>
<dbReference type="GO" id="GO:0007165">
    <property type="term" value="P:signal transduction"/>
    <property type="evidence" value="ECO:0007669"/>
    <property type="project" value="InterPro"/>
</dbReference>
<dbReference type="Proteomes" id="UP000663877">
    <property type="component" value="Unassembled WGS sequence"/>
</dbReference>
<keyword evidence="5" id="KW-1185">Reference proteome</keyword>
<dbReference type="EMBL" id="CAJNOI010000135">
    <property type="protein sequence ID" value="CAF1113828.1"/>
    <property type="molecule type" value="Genomic_DNA"/>
</dbReference>
<feature type="region of interest" description="Disordered" evidence="1">
    <location>
        <begin position="1"/>
        <end position="29"/>
    </location>
</feature>
<dbReference type="SUPFAM" id="SSF52200">
    <property type="entry name" value="Toll/Interleukin receptor TIR domain"/>
    <property type="match status" value="1"/>
</dbReference>
<evidence type="ECO:0000259" key="2">
    <source>
        <dbReference type="PROSITE" id="PS50104"/>
    </source>
</evidence>
<organism evidence="3 6">
    <name type="scientific">Adineta steineri</name>
    <dbReference type="NCBI Taxonomy" id="433720"/>
    <lineage>
        <taxon>Eukaryota</taxon>
        <taxon>Metazoa</taxon>
        <taxon>Spiralia</taxon>
        <taxon>Gnathifera</taxon>
        <taxon>Rotifera</taxon>
        <taxon>Eurotatoria</taxon>
        <taxon>Bdelloidea</taxon>
        <taxon>Adinetida</taxon>
        <taxon>Adinetidae</taxon>
        <taxon>Adineta</taxon>
    </lineage>
</organism>
<dbReference type="Gene3D" id="3.40.50.10140">
    <property type="entry name" value="Toll/interleukin-1 receptor homology (TIR) domain"/>
    <property type="match status" value="1"/>
</dbReference>
<reference evidence="3" key="1">
    <citation type="submission" date="2021-02" db="EMBL/GenBank/DDBJ databases">
        <authorList>
            <person name="Nowell W R."/>
        </authorList>
    </citation>
    <scope>NUCLEOTIDE SEQUENCE</scope>
</reference>
<evidence type="ECO:0000313" key="4">
    <source>
        <dbReference type="EMBL" id="CAF1177790.1"/>
    </source>
</evidence>
<evidence type="ECO:0000256" key="1">
    <source>
        <dbReference type="SAM" id="MobiDB-lite"/>
    </source>
</evidence>